<sequence>MDNSMNEHHETHAYIRVSTKQQGYESQQEAIKAYADNKGLSVDKVWTETITGTSKGIDRPELKQCLNRLRRGDTLIVWWIDRLGRDYSDTASTIRALLDQGVNIRTVNQDLTFTSSTNTQQKMLNDLMITLLTGMAEADRVNRLASAQAGRDALSKQQWQEKFKGRQADTALHERIRELRTDGVSIRGIAKELGCNPSTVQRVLKA</sequence>
<evidence type="ECO:0000313" key="9">
    <source>
        <dbReference type="Proteomes" id="UP000291106"/>
    </source>
</evidence>
<dbReference type="PROSITE" id="PS00397">
    <property type="entry name" value="RECOMBINASES_1"/>
    <property type="match status" value="1"/>
</dbReference>
<reference evidence="8 9" key="1">
    <citation type="submission" date="2019-02" db="EMBL/GenBank/DDBJ databases">
        <title>Shewanella sp. D4-2 isolated from Dokdo Island.</title>
        <authorList>
            <person name="Baek K."/>
        </authorList>
    </citation>
    <scope>NUCLEOTIDE SEQUENCE [LARGE SCALE GENOMIC DNA]</scope>
    <source>
        <strain evidence="8 9">D4-2</strain>
    </source>
</reference>
<gene>
    <name evidence="8" type="ORF">EXU30_19680</name>
</gene>
<dbReference type="PANTHER" id="PTHR30461:SF26">
    <property type="entry name" value="RESOLVASE HOMOLOG YNEB"/>
    <property type="match status" value="1"/>
</dbReference>
<evidence type="ECO:0000256" key="2">
    <source>
        <dbReference type="ARBA" id="ARBA00022908"/>
    </source>
</evidence>
<dbReference type="OrthoDB" id="9797501at2"/>
<dbReference type="GO" id="GO:0015074">
    <property type="term" value="P:DNA integration"/>
    <property type="evidence" value="ECO:0007669"/>
    <property type="project" value="UniProtKB-KW"/>
</dbReference>
<dbReference type="KEGG" id="smai:EXU30_19680"/>
<dbReference type="GO" id="GO:0000150">
    <property type="term" value="F:DNA strand exchange activity"/>
    <property type="evidence" value="ECO:0007669"/>
    <property type="project" value="InterPro"/>
</dbReference>
<evidence type="ECO:0000256" key="1">
    <source>
        <dbReference type="ARBA" id="ARBA00009913"/>
    </source>
</evidence>
<keyword evidence="3" id="KW-0238">DNA-binding</keyword>
<dbReference type="SUPFAM" id="SSF53041">
    <property type="entry name" value="Resolvase-like"/>
    <property type="match status" value="1"/>
</dbReference>
<evidence type="ECO:0000256" key="5">
    <source>
        <dbReference type="PIRSR" id="PIRSR606118-50"/>
    </source>
</evidence>
<dbReference type="InterPro" id="IPR050639">
    <property type="entry name" value="SSR_resolvase"/>
</dbReference>
<accession>A0A411PM95</accession>
<keyword evidence="4" id="KW-0233">DNA recombination</keyword>
<dbReference type="PANTHER" id="PTHR30461">
    <property type="entry name" value="DNA-INVERTASE FROM LAMBDOID PROPHAGE"/>
    <property type="match status" value="1"/>
</dbReference>
<evidence type="ECO:0000256" key="6">
    <source>
        <dbReference type="PROSITE-ProRule" id="PRU10137"/>
    </source>
</evidence>
<dbReference type="Pfam" id="PF00239">
    <property type="entry name" value="Resolvase"/>
    <property type="match status" value="1"/>
</dbReference>
<organism evidence="8 9">
    <name type="scientific">Shewanella maritima</name>
    <dbReference type="NCBI Taxonomy" id="2520507"/>
    <lineage>
        <taxon>Bacteria</taxon>
        <taxon>Pseudomonadati</taxon>
        <taxon>Pseudomonadota</taxon>
        <taxon>Gammaproteobacteria</taxon>
        <taxon>Alteromonadales</taxon>
        <taxon>Shewanellaceae</taxon>
        <taxon>Shewanella</taxon>
    </lineage>
</organism>
<feature type="domain" description="Resolvase/invertase-type recombinase catalytic" evidence="7">
    <location>
        <begin position="10"/>
        <end position="158"/>
    </location>
</feature>
<dbReference type="Proteomes" id="UP000291106">
    <property type="component" value="Chromosome"/>
</dbReference>
<evidence type="ECO:0000259" key="7">
    <source>
        <dbReference type="PROSITE" id="PS51736"/>
    </source>
</evidence>
<dbReference type="SMART" id="SM00857">
    <property type="entry name" value="Resolvase"/>
    <property type="match status" value="1"/>
</dbReference>
<comment type="similarity">
    <text evidence="1">Belongs to the site-specific recombinase resolvase family.</text>
</comment>
<dbReference type="Pfam" id="PF13936">
    <property type="entry name" value="HTH_38"/>
    <property type="match status" value="1"/>
</dbReference>
<proteinExistence type="inferred from homology"/>
<dbReference type="Gene3D" id="1.10.10.60">
    <property type="entry name" value="Homeodomain-like"/>
    <property type="match status" value="1"/>
</dbReference>
<dbReference type="GO" id="GO:0003677">
    <property type="term" value="F:DNA binding"/>
    <property type="evidence" value="ECO:0007669"/>
    <property type="project" value="UniProtKB-KW"/>
</dbReference>
<dbReference type="PROSITE" id="PS51736">
    <property type="entry name" value="RECOMBINASES_3"/>
    <property type="match status" value="1"/>
</dbReference>
<feature type="active site" description="O-(5'-phospho-DNA)-serine intermediate" evidence="5 6">
    <location>
        <position position="18"/>
    </location>
</feature>
<evidence type="ECO:0000256" key="3">
    <source>
        <dbReference type="ARBA" id="ARBA00023125"/>
    </source>
</evidence>
<name>A0A411PM95_9GAMM</name>
<dbReference type="InterPro" id="IPR006119">
    <property type="entry name" value="Resolv_N"/>
</dbReference>
<dbReference type="PROSITE" id="PS00398">
    <property type="entry name" value="RECOMBINASES_2"/>
    <property type="match status" value="1"/>
</dbReference>
<dbReference type="InterPro" id="IPR006118">
    <property type="entry name" value="Recombinase_CS"/>
</dbReference>
<dbReference type="CDD" id="cd03768">
    <property type="entry name" value="SR_ResInv"/>
    <property type="match status" value="1"/>
</dbReference>
<protein>
    <submittedName>
        <fullName evidence="8">Recombinase family protein</fullName>
    </submittedName>
</protein>
<dbReference type="InterPro" id="IPR025246">
    <property type="entry name" value="IS30-like_HTH"/>
</dbReference>
<dbReference type="Gene3D" id="3.40.50.1390">
    <property type="entry name" value="Resolvase, N-terminal catalytic domain"/>
    <property type="match status" value="1"/>
</dbReference>
<evidence type="ECO:0000313" key="8">
    <source>
        <dbReference type="EMBL" id="QBF84646.1"/>
    </source>
</evidence>
<dbReference type="InterPro" id="IPR036162">
    <property type="entry name" value="Resolvase-like_N_sf"/>
</dbReference>
<evidence type="ECO:0000256" key="4">
    <source>
        <dbReference type="ARBA" id="ARBA00023172"/>
    </source>
</evidence>
<keyword evidence="2" id="KW-0229">DNA integration</keyword>
<dbReference type="AlphaFoldDB" id="A0A411PM95"/>
<keyword evidence="9" id="KW-1185">Reference proteome</keyword>
<dbReference type="EMBL" id="CP036200">
    <property type="protein sequence ID" value="QBF84646.1"/>
    <property type="molecule type" value="Genomic_DNA"/>
</dbReference>